<gene>
    <name evidence="3" type="ORF">Q4469_07460</name>
</gene>
<comment type="caution">
    <text evidence="3">The sequence shown here is derived from an EMBL/GenBank/DDBJ whole genome shotgun (WGS) entry which is preliminary data.</text>
</comment>
<evidence type="ECO:0000313" key="3">
    <source>
        <dbReference type="EMBL" id="MDO6357525.1"/>
    </source>
</evidence>
<keyword evidence="3" id="KW-0808">Transferase</keyword>
<feature type="transmembrane region" description="Helical" evidence="1">
    <location>
        <begin position="70"/>
        <end position="88"/>
    </location>
</feature>
<name>A0AAW7WKG5_9BACE</name>
<feature type="transmembrane region" description="Helical" evidence="1">
    <location>
        <begin position="95"/>
        <end position="113"/>
    </location>
</feature>
<proteinExistence type="predicted"/>
<keyword evidence="3" id="KW-0328">Glycosyltransferase</keyword>
<keyword evidence="1" id="KW-1133">Transmembrane helix</keyword>
<dbReference type="SUPFAM" id="SSF53756">
    <property type="entry name" value="UDP-Glycosyltransferase/glycogen phosphorylase"/>
    <property type="match status" value="1"/>
</dbReference>
<sequence length="244" mass="27958">MKHIVCFHLFNDYSGSPKVLKTVLAGLLDRGYAVDLVSSRGGVLDELSHPNLTRRFTYRYRFSSNPAITLLRYATIQVYTFFAAFRYLFNKDVVFYINTILPVGAALAGWLTGKKVVYHYHENAFVKGRFYRFLAWAMQKMAAEIICVSAYQASFLKRKKHVRVVPNALPSEFTAQLHPDPASAFERKTVLMLSSLKEYKGTREFIQLAADLPQFKFVLVINDTQENIDKYLNSNILPPPAEIR</sequence>
<evidence type="ECO:0000313" key="4">
    <source>
        <dbReference type="Proteomes" id="UP001170023"/>
    </source>
</evidence>
<keyword evidence="1" id="KW-0812">Transmembrane</keyword>
<organism evidence="3 4">
    <name type="scientific">Bacteroides caccae</name>
    <dbReference type="NCBI Taxonomy" id="47678"/>
    <lineage>
        <taxon>Bacteria</taxon>
        <taxon>Pseudomonadati</taxon>
        <taxon>Bacteroidota</taxon>
        <taxon>Bacteroidia</taxon>
        <taxon>Bacteroidales</taxon>
        <taxon>Bacteroidaceae</taxon>
        <taxon>Bacteroides</taxon>
    </lineage>
</organism>
<keyword evidence="1" id="KW-0472">Membrane</keyword>
<feature type="domain" description="Glycosyltransferase subfamily 4-like N-terminal" evidence="2">
    <location>
        <begin position="15"/>
        <end position="169"/>
    </location>
</feature>
<feature type="transmembrane region" description="Helical" evidence="1">
    <location>
        <begin position="133"/>
        <end position="153"/>
    </location>
</feature>
<dbReference type="EC" id="2.4.-.-" evidence="3"/>
<protein>
    <submittedName>
        <fullName evidence="3">Glycosyltransferase</fullName>
        <ecNumber evidence="3">2.4.-.-</ecNumber>
    </submittedName>
</protein>
<reference evidence="3" key="1">
    <citation type="submission" date="2023-07" db="EMBL/GenBank/DDBJ databases">
        <title>Whole Genome Sequencing of Colonoscopy isolates.</title>
        <authorList>
            <person name="Surve S.V."/>
            <person name="Valls R.A."/>
            <person name="Barrak K.E."/>
            <person name="Gardner T.B."/>
            <person name="O'Toole G.A."/>
        </authorList>
    </citation>
    <scope>NUCLEOTIDE SEQUENCE</scope>
    <source>
        <strain evidence="3">GP0119</strain>
    </source>
</reference>
<dbReference type="EMBL" id="JAUONL010000004">
    <property type="protein sequence ID" value="MDO6357525.1"/>
    <property type="molecule type" value="Genomic_DNA"/>
</dbReference>
<dbReference type="GO" id="GO:0016757">
    <property type="term" value="F:glycosyltransferase activity"/>
    <property type="evidence" value="ECO:0007669"/>
    <property type="project" value="UniProtKB-KW"/>
</dbReference>
<dbReference type="AlphaFoldDB" id="A0AAW7WKG5"/>
<dbReference type="InterPro" id="IPR028098">
    <property type="entry name" value="Glyco_trans_4-like_N"/>
</dbReference>
<dbReference type="RefSeq" id="WP_303447258.1">
    <property type="nucleotide sequence ID" value="NZ_JAUONJ010000006.1"/>
</dbReference>
<evidence type="ECO:0000259" key="2">
    <source>
        <dbReference type="Pfam" id="PF13439"/>
    </source>
</evidence>
<accession>A0AAW7WKG5</accession>
<dbReference type="Gene3D" id="3.40.50.2000">
    <property type="entry name" value="Glycogen Phosphorylase B"/>
    <property type="match status" value="1"/>
</dbReference>
<dbReference type="Proteomes" id="UP001170023">
    <property type="component" value="Unassembled WGS sequence"/>
</dbReference>
<dbReference type="Pfam" id="PF13439">
    <property type="entry name" value="Glyco_transf_4"/>
    <property type="match status" value="1"/>
</dbReference>
<evidence type="ECO:0000256" key="1">
    <source>
        <dbReference type="SAM" id="Phobius"/>
    </source>
</evidence>